<dbReference type="InterPro" id="IPR014245">
    <property type="entry name" value="Spore_III_AF"/>
</dbReference>
<keyword evidence="1" id="KW-0472">Membrane</keyword>
<evidence type="ECO:0000313" key="3">
    <source>
        <dbReference type="Proteomes" id="UP001589738"/>
    </source>
</evidence>
<evidence type="ECO:0000313" key="2">
    <source>
        <dbReference type="EMBL" id="MFC0474492.1"/>
    </source>
</evidence>
<proteinExistence type="predicted"/>
<sequence>MDFLKDWITNIILFVLLATVVDMLLPNSNMQKYTRMVTGLLLIAIILSPILKILSSDFEANLSAITEVDSFSEKNIENSIEMKKKEIQASFDAYALEEVAVQLKKDVEEELMEQYGLEIASIDLSVDETSSATFPDNLQEISVTLRESTTETVVEVVQMVDINTNSPLPSNSESEQNEELSSLLSEKWDVNKGAVEIFIEGGNK</sequence>
<protein>
    <submittedName>
        <fullName evidence="2">Stage III sporulation protein AF</fullName>
    </submittedName>
</protein>
<dbReference type="NCBIfam" id="TIGR02896">
    <property type="entry name" value="spore_III_AF"/>
    <property type="match status" value="1"/>
</dbReference>
<dbReference type="EMBL" id="JBHLUU010000015">
    <property type="protein sequence ID" value="MFC0474492.1"/>
    <property type="molecule type" value="Genomic_DNA"/>
</dbReference>
<name>A0ABV6KME6_9BACI</name>
<dbReference type="Pfam" id="PF09581">
    <property type="entry name" value="Spore_III_AF"/>
    <property type="match status" value="1"/>
</dbReference>
<dbReference type="RefSeq" id="WP_160546560.1">
    <property type="nucleotide sequence ID" value="NZ_JBHLUU010000015.1"/>
</dbReference>
<keyword evidence="1" id="KW-0812">Transmembrane</keyword>
<keyword evidence="3" id="KW-1185">Reference proteome</keyword>
<gene>
    <name evidence="2" type="primary">spoIIIAF</name>
    <name evidence="2" type="ORF">ACFFHF_04170</name>
</gene>
<organism evidence="2 3">
    <name type="scientific">Robertmurraya beringensis</name>
    <dbReference type="NCBI Taxonomy" id="641660"/>
    <lineage>
        <taxon>Bacteria</taxon>
        <taxon>Bacillati</taxon>
        <taxon>Bacillota</taxon>
        <taxon>Bacilli</taxon>
        <taxon>Bacillales</taxon>
        <taxon>Bacillaceae</taxon>
        <taxon>Robertmurraya</taxon>
    </lineage>
</organism>
<dbReference type="Proteomes" id="UP001589738">
    <property type="component" value="Unassembled WGS sequence"/>
</dbReference>
<feature type="transmembrane region" description="Helical" evidence="1">
    <location>
        <begin position="6"/>
        <end position="25"/>
    </location>
</feature>
<accession>A0ABV6KME6</accession>
<keyword evidence="1" id="KW-1133">Transmembrane helix</keyword>
<comment type="caution">
    <text evidence="2">The sequence shown here is derived from an EMBL/GenBank/DDBJ whole genome shotgun (WGS) entry which is preliminary data.</text>
</comment>
<reference evidence="2 3" key="1">
    <citation type="submission" date="2024-09" db="EMBL/GenBank/DDBJ databases">
        <authorList>
            <person name="Sun Q."/>
            <person name="Mori K."/>
        </authorList>
    </citation>
    <scope>NUCLEOTIDE SEQUENCE [LARGE SCALE GENOMIC DNA]</scope>
    <source>
        <strain evidence="2 3">CGMCC 1.9126</strain>
    </source>
</reference>
<evidence type="ECO:0000256" key="1">
    <source>
        <dbReference type="SAM" id="Phobius"/>
    </source>
</evidence>
<feature type="transmembrane region" description="Helical" evidence="1">
    <location>
        <begin position="37"/>
        <end position="55"/>
    </location>
</feature>